<dbReference type="PATRIC" id="fig|52.7.peg.1925"/>
<dbReference type="AlphaFoldDB" id="A0A0K1E9V9"/>
<dbReference type="EMBL" id="CP012159">
    <property type="protein sequence ID" value="AKT37650.1"/>
    <property type="molecule type" value="Genomic_DNA"/>
</dbReference>
<dbReference type="KEGG" id="ccro:CMC5_017920"/>
<dbReference type="PANTHER" id="PTHR34613">
    <property type="entry name" value="SLL0800 PROTEIN"/>
    <property type="match status" value="1"/>
</dbReference>
<evidence type="ECO:0008006" key="3">
    <source>
        <dbReference type="Google" id="ProtNLM"/>
    </source>
</evidence>
<name>A0A0K1E9V9_CHOCO</name>
<reference evidence="1 2" key="1">
    <citation type="submission" date="2015-07" db="EMBL/GenBank/DDBJ databases">
        <title>Genome analysis of myxobacterium Chondromyces crocatus Cm c5 reveals a high potential for natural compound synthesis and the genetic basis for the loss of fruiting body formation.</title>
        <authorList>
            <person name="Zaburannyi N."/>
            <person name="Bunk B."/>
            <person name="Maier J."/>
            <person name="Overmann J."/>
            <person name="Mueller R."/>
        </authorList>
    </citation>
    <scope>NUCLEOTIDE SEQUENCE [LARGE SCALE GENOMIC DNA]</scope>
    <source>
        <strain evidence="1 2">Cm c5</strain>
    </source>
</reference>
<sequence length="293" mass="32630">MPSRLHEALLLLFRNRPTLVTEVLRGLLDETVPSFTDAQIVSAELTEAIPVEHRADLVVLLAAGDFKRAIVIEVQLRRDPRKRYTWPLYVAGVHARYECPTCLLVLTIHEDLMKWCAKPIEMGHPGFVMTPLVLGPGNIPLMIDIERARAAPELVVLSAMAHGQGVAGEAIGRTFLQVADGLEQEHARIYFDLVMSFIHEAARKRLEGMMKGGYVPRSDIVRSWVEEGREKGSLQAKAQAVMAIFEARSLVVPAELRERIFASTNLNELEQWIRRAVLIDDPSELLSGAPACA</sequence>
<evidence type="ECO:0000313" key="2">
    <source>
        <dbReference type="Proteomes" id="UP000067626"/>
    </source>
</evidence>
<organism evidence="1 2">
    <name type="scientific">Chondromyces crocatus</name>
    <dbReference type="NCBI Taxonomy" id="52"/>
    <lineage>
        <taxon>Bacteria</taxon>
        <taxon>Pseudomonadati</taxon>
        <taxon>Myxococcota</taxon>
        <taxon>Polyangia</taxon>
        <taxon>Polyangiales</taxon>
        <taxon>Polyangiaceae</taxon>
        <taxon>Chondromyces</taxon>
    </lineage>
</organism>
<dbReference type="RefSeq" id="WP_245678364.1">
    <property type="nucleotide sequence ID" value="NZ_CP012159.1"/>
</dbReference>
<accession>A0A0K1E9V9</accession>
<keyword evidence="2" id="KW-1185">Reference proteome</keyword>
<dbReference type="PANTHER" id="PTHR34613:SF1">
    <property type="entry name" value="SLL6017 PROTEIN"/>
    <property type="match status" value="1"/>
</dbReference>
<dbReference type="Proteomes" id="UP000067626">
    <property type="component" value="Chromosome"/>
</dbReference>
<proteinExistence type="predicted"/>
<gene>
    <name evidence="1" type="ORF">CMC5_017920</name>
</gene>
<evidence type="ECO:0000313" key="1">
    <source>
        <dbReference type="EMBL" id="AKT37650.1"/>
    </source>
</evidence>
<protein>
    <recommendedName>
        <fullName evidence="3">Transposase (putative) YhgA-like domain-containing protein</fullName>
    </recommendedName>
</protein>